<keyword evidence="3" id="KW-0325">Glycoprotein</keyword>
<evidence type="ECO:0000256" key="1">
    <source>
        <dbReference type="ARBA" id="ARBA00022729"/>
    </source>
</evidence>
<evidence type="ECO:0000256" key="2">
    <source>
        <dbReference type="ARBA" id="ARBA00022737"/>
    </source>
</evidence>
<evidence type="ECO:0000256" key="4">
    <source>
        <dbReference type="SAM" id="SignalP"/>
    </source>
</evidence>
<sequence length="722" mass="81291">MKIKNYTTLLLFFIISSVSSQQWKQNFKVVEPIRAVDNGFGLSVATYDGYAVYGANQVDIAGVENAGKVYVAKQDCNGWTIYQELSHPDARNYCGFGSRLFMTDKILAITGCDPVVSYGNAIYVYERDSNDQYVFTQKIPRVGNSLNDNFGSEIAISGNFMVIGAYYNSTDSNFNNYLEYSGAAYIYFKGDDGVWRLVQKITASDRKTGDNFGNSVAIYENTIVIGANREGSNRSGAAYVFEKNTNSITWREIKKITAYDFRAMQDRFGEIVRINENGIMIAAPGEDDYDSILSGDEGGPLTMLGSVYIFRKNINGEWTGHQKIRASDGSAKIFNFGNKMEIYKDQIAVRNTEYEYDSSGNLSKYFGRVYMFKKGADDIWSEYQTVQSNIKRNSDWFACSISLYNDDLFIGAYWDALDSNGENYVGYAGTAYIFNPYEYVNTQKPILNTIPVLTSCADLGNGFSSGFDMSGIENDLVQNPDNFVFSYKDQLGNLLPSPLPANYANKYPFNEKISVKVGNKNNPSCYEETNIELKTKPGFSLNTIPDFNECDSDGTGYAIFNLSKINSLLVADPSLYTFSYFDKNGNDISARINETYTNSTRNHEEIKIRATDINTLCTASSLIRLNVSNYSLDCELKEDYNIPKFFTPNGDGYNDTWQITGLEDQNYSIHIFDRYGKLLKTLGKNGSWDGNYNQNALPSSDYWFQLILENGIIKKGHFSLKR</sequence>
<feature type="signal peptide" evidence="4">
    <location>
        <begin position="1"/>
        <end position="20"/>
    </location>
</feature>
<comment type="caution">
    <text evidence="5">The sequence shown here is derived from an EMBL/GenBank/DDBJ whole genome shotgun (WGS) entry which is preliminary data.</text>
</comment>
<accession>A0A1J7BRX0</accession>
<dbReference type="Pfam" id="PF14312">
    <property type="entry name" value="FG-GAP_2"/>
    <property type="match status" value="2"/>
</dbReference>
<evidence type="ECO:0000313" key="6">
    <source>
        <dbReference type="Proteomes" id="UP000182826"/>
    </source>
</evidence>
<dbReference type="InterPro" id="IPR028994">
    <property type="entry name" value="Integrin_alpha_N"/>
</dbReference>
<keyword evidence="2" id="KW-0677">Repeat</keyword>
<dbReference type="SMART" id="SM00191">
    <property type="entry name" value="Int_alpha"/>
    <property type="match status" value="3"/>
</dbReference>
<keyword evidence="6" id="KW-1185">Reference proteome</keyword>
<dbReference type="RefSeq" id="WP_071636994.1">
    <property type="nucleotide sequence ID" value="NZ_MLFK01000007.1"/>
</dbReference>
<dbReference type="OrthoDB" id="964745at2"/>
<keyword evidence="1 4" id="KW-0732">Signal</keyword>
<dbReference type="InterPro" id="IPR013517">
    <property type="entry name" value="FG-GAP"/>
</dbReference>
<dbReference type="NCBIfam" id="TIGR04131">
    <property type="entry name" value="Bac_Flav_CTERM"/>
    <property type="match status" value="1"/>
</dbReference>
<gene>
    <name evidence="5" type="ORF">BKM63_12930</name>
</gene>
<dbReference type="InterPro" id="IPR013519">
    <property type="entry name" value="Int_alpha_beta-p"/>
</dbReference>
<organism evidence="5 6">
    <name type="scientific">Flavobacterium johnsoniae</name>
    <name type="common">Cytophaga johnsonae</name>
    <dbReference type="NCBI Taxonomy" id="986"/>
    <lineage>
        <taxon>Bacteria</taxon>
        <taxon>Pseudomonadati</taxon>
        <taxon>Bacteroidota</taxon>
        <taxon>Flavobacteriia</taxon>
        <taxon>Flavobacteriales</taxon>
        <taxon>Flavobacteriaceae</taxon>
        <taxon>Flavobacterium</taxon>
    </lineage>
</organism>
<protein>
    <recommendedName>
        <fullName evidence="7">Gliding motility-associated C-terminal domain-containing protein</fullName>
    </recommendedName>
</protein>
<dbReference type="AlphaFoldDB" id="A0A1J7BRX0"/>
<dbReference type="SUPFAM" id="SSF69318">
    <property type="entry name" value="Integrin alpha N-terminal domain"/>
    <property type="match status" value="1"/>
</dbReference>
<feature type="chain" id="PRO_5009643702" description="Gliding motility-associated C-terminal domain-containing protein" evidence="4">
    <location>
        <begin position="21"/>
        <end position="722"/>
    </location>
</feature>
<evidence type="ECO:0000313" key="5">
    <source>
        <dbReference type="EMBL" id="OIV41438.1"/>
    </source>
</evidence>
<evidence type="ECO:0000256" key="3">
    <source>
        <dbReference type="ARBA" id="ARBA00023180"/>
    </source>
</evidence>
<dbReference type="PANTHER" id="PTHR36220:SF1">
    <property type="entry name" value="GAMMA TUBULIN COMPLEX COMPONENT C-TERMINAL DOMAIN-CONTAINING PROTEIN"/>
    <property type="match status" value="1"/>
</dbReference>
<dbReference type="EMBL" id="MLFK01000007">
    <property type="protein sequence ID" value="OIV41438.1"/>
    <property type="molecule type" value="Genomic_DNA"/>
</dbReference>
<proteinExistence type="predicted"/>
<name>A0A1J7BRX0_FLAJO</name>
<evidence type="ECO:0008006" key="7">
    <source>
        <dbReference type="Google" id="ProtNLM"/>
    </source>
</evidence>
<dbReference type="PANTHER" id="PTHR36220">
    <property type="entry name" value="UNNAMED PRODUCT"/>
    <property type="match status" value="1"/>
</dbReference>
<dbReference type="Pfam" id="PF13585">
    <property type="entry name" value="CHU_C"/>
    <property type="match status" value="1"/>
</dbReference>
<reference evidence="5 6" key="1">
    <citation type="submission" date="2016-10" db="EMBL/GenBank/DDBJ databases">
        <title>Draft Genome Sequence of Rhizobacteria Flavobacterium johnsoniae CI04.</title>
        <authorList>
            <person name="Bravo J.I."/>
            <person name="Lozano G.L."/>
            <person name="Handelsman J."/>
        </authorList>
    </citation>
    <scope>NUCLEOTIDE SEQUENCE [LARGE SCALE GENOMIC DNA]</scope>
    <source>
        <strain evidence="5 6">CI04</strain>
    </source>
</reference>
<dbReference type="Proteomes" id="UP000182826">
    <property type="component" value="Unassembled WGS sequence"/>
</dbReference>
<dbReference type="InterPro" id="IPR026341">
    <property type="entry name" value="T9SS_type_B"/>
</dbReference>
<dbReference type="Gene3D" id="2.130.10.130">
    <property type="entry name" value="Integrin alpha, N-terminal"/>
    <property type="match status" value="2"/>
</dbReference>